<gene>
    <name evidence="3" type="ORF">WMO28_03425</name>
</gene>
<sequence>MSYNNDPTYNRRSPRPVNGLSIAALILGILSVVFSVSAVGGLILGILSIIFAFASRRKQPMLLTAKLGLIFSSIGVVFSGLLLALYIFFGIPALHNVEKKIYREVIPYTEHGNNSQDRSYGSGSSDEEYPFTYTIPYGSDGSGDSDGSDSSDDSQPYIFTIPFGDDGQMPDVPSTESPSDKLKQL</sequence>
<feature type="transmembrane region" description="Helical" evidence="2">
    <location>
        <begin position="20"/>
        <end position="53"/>
    </location>
</feature>
<evidence type="ECO:0000313" key="4">
    <source>
        <dbReference type="Proteomes" id="UP001473063"/>
    </source>
</evidence>
<accession>A0ABV1BBJ3</accession>
<evidence type="ECO:0000256" key="1">
    <source>
        <dbReference type="SAM" id="MobiDB-lite"/>
    </source>
</evidence>
<proteinExistence type="predicted"/>
<keyword evidence="2" id="KW-1133">Transmembrane helix</keyword>
<feature type="transmembrane region" description="Helical" evidence="2">
    <location>
        <begin position="65"/>
        <end position="89"/>
    </location>
</feature>
<evidence type="ECO:0008006" key="5">
    <source>
        <dbReference type="Google" id="ProtNLM"/>
    </source>
</evidence>
<feature type="compositionally biased region" description="Polar residues" evidence="1">
    <location>
        <begin position="113"/>
        <end position="124"/>
    </location>
</feature>
<evidence type="ECO:0000313" key="3">
    <source>
        <dbReference type="EMBL" id="MEQ2370003.1"/>
    </source>
</evidence>
<keyword evidence="2" id="KW-0812">Transmembrane</keyword>
<protein>
    <recommendedName>
        <fullName evidence="5">DUF4190 domain-containing protein</fullName>
    </recommendedName>
</protein>
<reference evidence="3 4" key="1">
    <citation type="submission" date="2024-03" db="EMBL/GenBank/DDBJ databases">
        <title>Human intestinal bacterial collection.</title>
        <authorList>
            <person name="Pauvert C."/>
            <person name="Hitch T.C.A."/>
            <person name="Clavel T."/>
        </authorList>
    </citation>
    <scope>NUCLEOTIDE SEQUENCE [LARGE SCALE GENOMIC DNA]</scope>
    <source>
        <strain evidence="3 4">CLA-JM-H16</strain>
    </source>
</reference>
<comment type="caution">
    <text evidence="3">The sequence shown here is derived from an EMBL/GenBank/DDBJ whole genome shotgun (WGS) entry which is preliminary data.</text>
</comment>
<dbReference type="RefSeq" id="WP_178644253.1">
    <property type="nucleotide sequence ID" value="NZ_JBBMEJ010000002.1"/>
</dbReference>
<keyword evidence="2" id="KW-0472">Membrane</keyword>
<dbReference type="EMBL" id="JBBMEJ010000002">
    <property type="protein sequence ID" value="MEQ2370003.1"/>
    <property type="molecule type" value="Genomic_DNA"/>
</dbReference>
<dbReference type="Proteomes" id="UP001473063">
    <property type="component" value="Unassembled WGS sequence"/>
</dbReference>
<organism evidence="3 4">
    <name type="scientific">Blautia aquisgranensis</name>
    <dbReference type="NCBI Taxonomy" id="3133153"/>
    <lineage>
        <taxon>Bacteria</taxon>
        <taxon>Bacillati</taxon>
        <taxon>Bacillota</taxon>
        <taxon>Clostridia</taxon>
        <taxon>Lachnospirales</taxon>
        <taxon>Lachnospiraceae</taxon>
        <taxon>Blautia</taxon>
    </lineage>
</organism>
<keyword evidence="4" id="KW-1185">Reference proteome</keyword>
<feature type="region of interest" description="Disordered" evidence="1">
    <location>
        <begin position="113"/>
        <end position="185"/>
    </location>
</feature>
<evidence type="ECO:0000256" key="2">
    <source>
        <dbReference type="SAM" id="Phobius"/>
    </source>
</evidence>
<name>A0ABV1BBJ3_9FIRM</name>